<dbReference type="HOGENOM" id="CLU_2251973_0_0_1"/>
<keyword evidence="1" id="KW-0472">Membrane</keyword>
<feature type="transmembrane region" description="Helical" evidence="1">
    <location>
        <begin position="20"/>
        <end position="46"/>
    </location>
</feature>
<dbReference type="EMBL" id="KK207871">
    <property type="protein sequence ID" value="EZF51298.1"/>
    <property type="molecule type" value="Genomic_DNA"/>
</dbReference>
<dbReference type="Proteomes" id="UP000023758">
    <property type="component" value="Unassembled WGS sequence"/>
</dbReference>
<evidence type="ECO:0000313" key="2">
    <source>
        <dbReference type="EMBL" id="EZF51298.1"/>
    </source>
</evidence>
<dbReference type="AlphaFoldDB" id="A0A022VZT5"/>
<gene>
    <name evidence="2" type="ORF">H103_05426</name>
</gene>
<evidence type="ECO:0000256" key="1">
    <source>
        <dbReference type="SAM" id="Phobius"/>
    </source>
</evidence>
<name>A0A022VZT5_TRIRU</name>
<sequence length="104" mass="12021">MMNFQAAQMIDVRFDLPKAGVFGLFARDVAFSFPFFFFFPIINFDFKSQKLLCKKKDIASYYGSFLFCPPASPFFFLRPFLRFIPGWTATVLVLGEASLPRYCP</sequence>
<accession>A0A022VZT5</accession>
<protein>
    <submittedName>
        <fullName evidence="2">Uncharacterized protein</fullName>
    </submittedName>
</protein>
<feature type="transmembrane region" description="Helical" evidence="1">
    <location>
        <begin position="58"/>
        <end position="77"/>
    </location>
</feature>
<keyword evidence="1" id="KW-1133">Transmembrane helix</keyword>
<reference evidence="2" key="1">
    <citation type="submission" date="2014-02" db="EMBL/GenBank/DDBJ databases">
        <title>The Genome Sequence of Trichophyton rubrum (morphotype fischeri) CBS 288.86.</title>
        <authorList>
            <consortium name="The Broad Institute Genomics Platform"/>
            <person name="Cuomo C.A."/>
            <person name="White T.C."/>
            <person name="Graser Y."/>
            <person name="Martinez-Rossi N."/>
            <person name="Heitman J."/>
            <person name="Young S.K."/>
            <person name="Zeng Q."/>
            <person name="Gargeya S."/>
            <person name="Abouelleil A."/>
            <person name="Alvarado L."/>
            <person name="Chapman S.B."/>
            <person name="Gainer-Dewar J."/>
            <person name="Goldberg J."/>
            <person name="Griggs A."/>
            <person name="Gujja S."/>
            <person name="Hansen M."/>
            <person name="Howarth C."/>
            <person name="Imamovic A."/>
            <person name="Larimer J."/>
            <person name="Martinez D."/>
            <person name="Murphy C."/>
            <person name="Pearson M.D."/>
            <person name="Persinoti G."/>
            <person name="Poon T."/>
            <person name="Priest M."/>
            <person name="Roberts A.D."/>
            <person name="Saif S."/>
            <person name="Shea T.D."/>
            <person name="Sykes S.N."/>
            <person name="Wortman J."/>
            <person name="Nusbaum C."/>
            <person name="Birren B."/>
        </authorList>
    </citation>
    <scope>NUCLEOTIDE SEQUENCE [LARGE SCALE GENOMIC DNA]</scope>
    <source>
        <strain evidence="2">CBS 288.86</strain>
    </source>
</reference>
<keyword evidence="1" id="KW-0812">Transmembrane</keyword>
<proteinExistence type="predicted"/>
<organism evidence="2">
    <name type="scientific">Trichophyton rubrum CBS 288.86</name>
    <dbReference type="NCBI Taxonomy" id="1215330"/>
    <lineage>
        <taxon>Eukaryota</taxon>
        <taxon>Fungi</taxon>
        <taxon>Dikarya</taxon>
        <taxon>Ascomycota</taxon>
        <taxon>Pezizomycotina</taxon>
        <taxon>Eurotiomycetes</taxon>
        <taxon>Eurotiomycetidae</taxon>
        <taxon>Onygenales</taxon>
        <taxon>Arthrodermataceae</taxon>
        <taxon>Trichophyton</taxon>
    </lineage>
</organism>